<sequence length="528" mass="58929">MISTSVNKLELFSARAVERIPYLQYFLFGLLLPLGFAPFHLPGFTLLGLALFYHQLNSRKTKSPFFSGLFFGLGFFGLGTSWIYVSIHDYGHLSIITAGFITFLFLLYISCFPALLSVIFCRLLIKPYTLGASLLFSSLWLGSEYLRATLLSGFPWLLIGFGQIDAPTRFLLPILGVFGVGFLTCLAATLLSNIIQKNRNYKRYSYLLLFIIIIGCPVLLKDINWAAVDKQPISVGVIQANLSMRDKWDETLFWQLLERYQNAAKSLLGTQLIVMPESAIPLPPTYISDFLDSLNDDAKQAGSAILLGIPQPTSIDESSYFNSLISLGKAKGVYLKQHLVPFGEYIPPAFQFIINKLGIPDPNMKPGQSNQRLIQVHHHPIATLICYEIAYGNLLREQLPTAEWIVSISDDGWFGHSLALYQQLQMAQVRSLQAARYQIVANNDGLSAVIDTQGKIENFLPAYSEGVLKAAIFSATGKTPWVTLGDLPALVFGLLIILIFVSYHLMFAKVSTQTIAAKHKRRYPYQPS</sequence>
<comment type="similarity">
    <text evidence="2 9">Belongs to the CN hydrolase family. Apolipoprotein N-acyltransferase subfamily.</text>
</comment>
<comment type="subcellular location">
    <subcellularLocation>
        <location evidence="1 9">Cell membrane</location>
        <topology evidence="1 9">Multi-pass membrane protein</topology>
    </subcellularLocation>
</comment>
<name>A0A378I1E0_9GAMM</name>
<dbReference type="Pfam" id="PF20154">
    <property type="entry name" value="LNT_N"/>
    <property type="match status" value="1"/>
</dbReference>
<dbReference type="Pfam" id="PF00795">
    <property type="entry name" value="CN_hydrolase"/>
    <property type="match status" value="1"/>
</dbReference>
<dbReference type="InterPro" id="IPR003010">
    <property type="entry name" value="C-N_Hydrolase"/>
</dbReference>
<keyword evidence="4 9" id="KW-0808">Transferase</keyword>
<feature type="transmembrane region" description="Helical" evidence="9">
    <location>
        <begin position="93"/>
        <end position="125"/>
    </location>
</feature>
<dbReference type="PANTHER" id="PTHR38686:SF1">
    <property type="entry name" value="APOLIPOPROTEIN N-ACYLTRANSFERASE"/>
    <property type="match status" value="1"/>
</dbReference>
<dbReference type="PROSITE" id="PS50263">
    <property type="entry name" value="CN_HYDROLASE"/>
    <property type="match status" value="1"/>
</dbReference>
<evidence type="ECO:0000256" key="4">
    <source>
        <dbReference type="ARBA" id="ARBA00022679"/>
    </source>
</evidence>
<dbReference type="Proteomes" id="UP000254968">
    <property type="component" value="Unassembled WGS sequence"/>
</dbReference>
<feature type="transmembrane region" description="Helical" evidence="9">
    <location>
        <begin position="204"/>
        <end position="220"/>
    </location>
</feature>
<keyword evidence="5 9" id="KW-0812">Transmembrane</keyword>
<organism evidence="11 12">
    <name type="scientific">Legionella beliardensis</name>
    <dbReference type="NCBI Taxonomy" id="91822"/>
    <lineage>
        <taxon>Bacteria</taxon>
        <taxon>Pseudomonadati</taxon>
        <taxon>Pseudomonadota</taxon>
        <taxon>Gammaproteobacteria</taxon>
        <taxon>Legionellales</taxon>
        <taxon>Legionellaceae</taxon>
        <taxon>Legionella</taxon>
    </lineage>
</organism>
<evidence type="ECO:0000256" key="1">
    <source>
        <dbReference type="ARBA" id="ARBA00004651"/>
    </source>
</evidence>
<evidence type="ECO:0000256" key="9">
    <source>
        <dbReference type="HAMAP-Rule" id="MF_01148"/>
    </source>
</evidence>
<dbReference type="EMBL" id="UGNV01000001">
    <property type="protein sequence ID" value="STX29027.1"/>
    <property type="molecule type" value="Genomic_DNA"/>
</dbReference>
<dbReference type="PANTHER" id="PTHR38686">
    <property type="entry name" value="APOLIPOPROTEIN N-ACYLTRANSFERASE"/>
    <property type="match status" value="1"/>
</dbReference>
<dbReference type="InterPro" id="IPR004563">
    <property type="entry name" value="Apolipo_AcylTrfase"/>
</dbReference>
<dbReference type="Gene3D" id="3.60.110.10">
    <property type="entry name" value="Carbon-nitrogen hydrolase"/>
    <property type="match status" value="1"/>
</dbReference>
<dbReference type="GO" id="GO:0016410">
    <property type="term" value="F:N-acyltransferase activity"/>
    <property type="evidence" value="ECO:0007669"/>
    <property type="project" value="UniProtKB-UniRule"/>
</dbReference>
<dbReference type="NCBIfam" id="TIGR00546">
    <property type="entry name" value="lnt"/>
    <property type="match status" value="1"/>
</dbReference>
<dbReference type="GO" id="GO:0042158">
    <property type="term" value="P:lipoprotein biosynthetic process"/>
    <property type="evidence" value="ECO:0007669"/>
    <property type="project" value="UniProtKB-UniRule"/>
</dbReference>
<feature type="transmembrane region" description="Helical" evidence="9">
    <location>
        <begin position="170"/>
        <end position="192"/>
    </location>
</feature>
<feature type="transmembrane region" description="Helical" evidence="9">
    <location>
        <begin position="25"/>
        <end position="53"/>
    </location>
</feature>
<evidence type="ECO:0000256" key="6">
    <source>
        <dbReference type="ARBA" id="ARBA00022989"/>
    </source>
</evidence>
<dbReference type="InterPro" id="IPR036526">
    <property type="entry name" value="C-N_Hydrolase_sf"/>
</dbReference>
<keyword evidence="7 9" id="KW-0472">Membrane</keyword>
<dbReference type="UniPathway" id="UPA00666"/>
<accession>A0A378I1E0</accession>
<feature type="domain" description="CN hydrolase" evidence="10">
    <location>
        <begin position="238"/>
        <end position="474"/>
    </location>
</feature>
<evidence type="ECO:0000256" key="7">
    <source>
        <dbReference type="ARBA" id="ARBA00023136"/>
    </source>
</evidence>
<evidence type="ECO:0000256" key="8">
    <source>
        <dbReference type="ARBA" id="ARBA00023315"/>
    </source>
</evidence>
<feature type="transmembrane region" description="Helical" evidence="9">
    <location>
        <begin position="65"/>
        <end position="87"/>
    </location>
</feature>
<evidence type="ECO:0000259" key="10">
    <source>
        <dbReference type="PROSITE" id="PS50263"/>
    </source>
</evidence>
<dbReference type="SUPFAM" id="SSF56317">
    <property type="entry name" value="Carbon-nitrogen hydrolase"/>
    <property type="match status" value="1"/>
</dbReference>
<feature type="transmembrane region" description="Helical" evidence="9">
    <location>
        <begin position="487"/>
        <end position="508"/>
    </location>
</feature>
<dbReference type="HAMAP" id="MF_01148">
    <property type="entry name" value="Lnt"/>
    <property type="match status" value="1"/>
</dbReference>
<dbReference type="CDD" id="cd07571">
    <property type="entry name" value="ALP_N-acyl_transferase"/>
    <property type="match status" value="1"/>
</dbReference>
<evidence type="ECO:0000256" key="3">
    <source>
        <dbReference type="ARBA" id="ARBA00022475"/>
    </source>
</evidence>
<dbReference type="RefSeq" id="WP_115302730.1">
    <property type="nucleotide sequence ID" value="NZ_CAAAHO010000004.1"/>
</dbReference>
<keyword evidence="6 9" id="KW-1133">Transmembrane helix</keyword>
<reference evidence="11 12" key="1">
    <citation type="submission" date="2018-06" db="EMBL/GenBank/DDBJ databases">
        <authorList>
            <consortium name="Pathogen Informatics"/>
            <person name="Doyle S."/>
        </authorList>
    </citation>
    <scope>NUCLEOTIDE SEQUENCE [LARGE SCALE GENOMIC DNA]</scope>
    <source>
        <strain evidence="11 12">NCTC13315</strain>
    </source>
</reference>
<keyword evidence="3 9" id="KW-1003">Cell membrane</keyword>
<keyword evidence="8 9" id="KW-0012">Acyltransferase</keyword>
<evidence type="ECO:0000313" key="12">
    <source>
        <dbReference type="Proteomes" id="UP000254968"/>
    </source>
</evidence>
<evidence type="ECO:0000313" key="11">
    <source>
        <dbReference type="EMBL" id="STX29027.1"/>
    </source>
</evidence>
<gene>
    <name evidence="11" type="primary">cutE</name>
    <name evidence="9" type="synonym">lnt</name>
    <name evidence="11" type="ORF">NCTC13315_01561</name>
</gene>
<keyword evidence="11" id="KW-0449">Lipoprotein</keyword>
<dbReference type="AlphaFoldDB" id="A0A378I1E0"/>
<dbReference type="InterPro" id="IPR045378">
    <property type="entry name" value="LNT_N"/>
</dbReference>
<dbReference type="OrthoDB" id="9804277at2"/>
<keyword evidence="12" id="KW-1185">Reference proteome</keyword>
<dbReference type="EC" id="2.3.1.269" evidence="9"/>
<evidence type="ECO:0000256" key="5">
    <source>
        <dbReference type="ARBA" id="ARBA00022692"/>
    </source>
</evidence>
<dbReference type="GO" id="GO:0005886">
    <property type="term" value="C:plasma membrane"/>
    <property type="evidence" value="ECO:0007669"/>
    <property type="project" value="UniProtKB-SubCell"/>
</dbReference>
<evidence type="ECO:0000256" key="2">
    <source>
        <dbReference type="ARBA" id="ARBA00010065"/>
    </source>
</evidence>
<comment type="pathway">
    <text evidence="9">Protein modification; lipoprotein biosynthesis (N-acyl transfer).</text>
</comment>
<proteinExistence type="inferred from homology"/>
<comment type="catalytic activity">
    <reaction evidence="9">
        <text>N-terminal S-1,2-diacyl-sn-glyceryl-L-cysteinyl-[lipoprotein] + a glycerophospholipid = N-acyl-S-1,2-diacyl-sn-glyceryl-L-cysteinyl-[lipoprotein] + a 2-acyl-sn-glycero-3-phospholipid + H(+)</text>
        <dbReference type="Rhea" id="RHEA:48228"/>
        <dbReference type="Rhea" id="RHEA-COMP:14681"/>
        <dbReference type="Rhea" id="RHEA-COMP:14684"/>
        <dbReference type="ChEBI" id="CHEBI:15378"/>
        <dbReference type="ChEBI" id="CHEBI:136912"/>
        <dbReference type="ChEBI" id="CHEBI:140656"/>
        <dbReference type="ChEBI" id="CHEBI:140657"/>
        <dbReference type="ChEBI" id="CHEBI:140660"/>
        <dbReference type="EC" id="2.3.1.269"/>
    </reaction>
</comment>
<protein>
    <recommendedName>
        <fullName evidence="9">Apolipoprotein N-acyltransferase</fullName>
        <shortName evidence="9">ALP N-acyltransferase</shortName>
        <ecNumber evidence="9">2.3.1.269</ecNumber>
    </recommendedName>
</protein>
<comment type="function">
    <text evidence="9">Catalyzes the phospholipid dependent N-acylation of the N-terminal cysteine of apolipoprotein, the last step in lipoprotein maturation.</text>
</comment>